<proteinExistence type="inferred from homology"/>
<dbReference type="Gene3D" id="3.40.50.720">
    <property type="entry name" value="NAD(P)-binding Rossmann-like Domain"/>
    <property type="match status" value="1"/>
</dbReference>
<keyword evidence="2" id="KW-0472">Membrane</keyword>
<dbReference type="EMBL" id="VJMJ01000103">
    <property type="protein sequence ID" value="KAF0734894.1"/>
    <property type="molecule type" value="Genomic_DNA"/>
</dbReference>
<accession>A0A6G0X4R9</accession>
<reference evidence="4 5" key="1">
    <citation type="submission" date="2019-07" db="EMBL/GenBank/DDBJ databases">
        <title>Genomics analysis of Aphanomyces spp. identifies a new class of oomycete effector associated with host adaptation.</title>
        <authorList>
            <person name="Gaulin E."/>
        </authorList>
    </citation>
    <scope>NUCLEOTIDE SEQUENCE [LARGE SCALE GENOMIC DNA]</scope>
    <source>
        <strain evidence="4 5">ATCC 201684</strain>
    </source>
</reference>
<dbReference type="PANTHER" id="PTHR12286">
    <property type="entry name" value="SACCHAROPINE DEHYDROGENASE-LIKE OXIDOREDUCTASE"/>
    <property type="match status" value="1"/>
</dbReference>
<dbReference type="InterPro" id="IPR005097">
    <property type="entry name" value="Sacchrp_dh_NADP-bd"/>
</dbReference>
<evidence type="ECO:0000313" key="5">
    <source>
        <dbReference type="Proteomes" id="UP000481153"/>
    </source>
</evidence>
<dbReference type="SUPFAM" id="SSF51735">
    <property type="entry name" value="NAD(P)-binding Rossmann-fold domains"/>
    <property type="match status" value="1"/>
</dbReference>
<dbReference type="VEuPathDB" id="FungiDB:AeMF1_020333"/>
<dbReference type="PANTHER" id="PTHR12286:SF5">
    <property type="entry name" value="SACCHAROPINE DEHYDROGENASE-LIKE OXIDOREDUCTASE"/>
    <property type="match status" value="1"/>
</dbReference>
<comment type="caution">
    <text evidence="4">The sequence shown here is derived from an EMBL/GenBank/DDBJ whole genome shotgun (WGS) entry which is preliminary data.</text>
</comment>
<dbReference type="InterPro" id="IPR051276">
    <property type="entry name" value="Saccharopine_DH-like_oxidrdct"/>
</dbReference>
<evidence type="ECO:0000256" key="2">
    <source>
        <dbReference type="SAM" id="Phobius"/>
    </source>
</evidence>
<name>A0A6G0X4R9_9STRA</name>
<keyword evidence="5" id="KW-1185">Reference proteome</keyword>
<gene>
    <name evidence="4" type="ORF">Ae201684_008556</name>
</gene>
<dbReference type="Proteomes" id="UP000481153">
    <property type="component" value="Unassembled WGS sequence"/>
</dbReference>
<feature type="transmembrane region" description="Helical" evidence="2">
    <location>
        <begin position="254"/>
        <end position="277"/>
    </location>
</feature>
<dbReference type="AlphaFoldDB" id="A0A6G0X4R9"/>
<dbReference type="InterPro" id="IPR036291">
    <property type="entry name" value="NAD(P)-bd_dom_sf"/>
</dbReference>
<dbReference type="GO" id="GO:0009247">
    <property type="term" value="P:glycolipid biosynthetic process"/>
    <property type="evidence" value="ECO:0007669"/>
    <property type="project" value="TreeGrafter"/>
</dbReference>
<comment type="similarity">
    <text evidence="1">Belongs to the saccharopine dehydrogenase family.</text>
</comment>
<organism evidence="4 5">
    <name type="scientific">Aphanomyces euteiches</name>
    <dbReference type="NCBI Taxonomy" id="100861"/>
    <lineage>
        <taxon>Eukaryota</taxon>
        <taxon>Sar</taxon>
        <taxon>Stramenopiles</taxon>
        <taxon>Oomycota</taxon>
        <taxon>Saprolegniomycetes</taxon>
        <taxon>Saprolegniales</taxon>
        <taxon>Verrucalvaceae</taxon>
        <taxon>Aphanomyces</taxon>
    </lineage>
</organism>
<dbReference type="GO" id="GO:0005886">
    <property type="term" value="C:plasma membrane"/>
    <property type="evidence" value="ECO:0007669"/>
    <property type="project" value="TreeGrafter"/>
</dbReference>
<keyword evidence="2" id="KW-1133">Transmembrane helix</keyword>
<protein>
    <recommendedName>
        <fullName evidence="3">Saccharopine dehydrogenase NADP binding domain-containing protein</fullName>
    </recommendedName>
</protein>
<dbReference type="GO" id="GO:0005811">
    <property type="term" value="C:lipid droplet"/>
    <property type="evidence" value="ECO:0007669"/>
    <property type="project" value="TreeGrafter"/>
</dbReference>
<feature type="domain" description="Saccharopine dehydrogenase NADP binding" evidence="3">
    <location>
        <begin position="7"/>
        <end position="138"/>
    </location>
</feature>
<evidence type="ECO:0000259" key="3">
    <source>
        <dbReference type="Pfam" id="PF03435"/>
    </source>
</evidence>
<sequence length="406" mass="44270">MAREFDIVVFGASGFTGQYVALCVAKRARELKTPLKWAIAGRSKVKLQDTAEWIQKQVEVEKIPIVIADVFDSPALEAMCKSTAILLNCTGPYAYFGEPVLKACIEVGTHHLDLAGEVQFILEMLVKHDKAAKAKDCIVVSAVGYDSLPTELSVLFAESQFPSNGSISTAEVFMGMDVQHGHATTYECIVLMSNPAHFKATNRLAKQLPAPAASSLLSKSWFGYDSRLGKAYFRFMGADMHLVGLSNPRVETVVYYYMNNLLFVVAFAIFGLLLATFGQFEYGRQLMIRYPRLFTAGAFSHEGPSPSQLNAGSFTTHCFAKGFQDKTKAGEGTPHDWQVQVRVDGPEPGYVATPILMVEAALCIWRGEVKARGVLSPGAAFRGTSLIKALETQGIAFTAVKSAQLP</sequence>
<evidence type="ECO:0000313" key="4">
    <source>
        <dbReference type="EMBL" id="KAF0734894.1"/>
    </source>
</evidence>
<dbReference type="Pfam" id="PF03435">
    <property type="entry name" value="Sacchrp_dh_NADP"/>
    <property type="match status" value="1"/>
</dbReference>
<dbReference type="GO" id="GO:0005739">
    <property type="term" value="C:mitochondrion"/>
    <property type="evidence" value="ECO:0007669"/>
    <property type="project" value="TreeGrafter"/>
</dbReference>
<evidence type="ECO:0000256" key="1">
    <source>
        <dbReference type="ARBA" id="ARBA00038048"/>
    </source>
</evidence>
<keyword evidence="2" id="KW-0812">Transmembrane</keyword>